<dbReference type="RefSeq" id="WP_238221998.1">
    <property type="nucleotide sequence ID" value="NZ_BAAADH010000020.1"/>
</dbReference>
<sequence length="440" mass="46063">MTTPYRANARPYAYVFQPESQTSDRRYYADQLFAASRSSKSIVDAIVELQRGTANGTTIGLSATGVQAGTYSNVRLTVGGDGRISAITTLPERPSEIPSAPGAGLLLTSTGDGRMAWTHPTTGLPVGGTPGQVLTRTSDGTAWADQTASTTVQALVLRSVNDLSISDGETFGDGIYEAELRPTGVQAGTYTNATITVDAKGRILSAHTGVTGTVEADRDGTYAHWRVYLVAPLSDPAPDLASITFLDPTDADLGGTLTAAPGVITAQFTDEFSVTGLRIVTKTAATAPQRVIVQGSTDGTTYFEVWSANTKDWADNETRIVRRAGSVKLTGDVVGSGEGEIATVLANTTVVPGTYTNANLTIDAKGRVTKAANGTGGTGGGSFDPNYEFDFIFRRDRITGDLYIEKIENGVVMLTLAGMPLENGDILALEDGTGTLAPEV</sequence>
<accession>A0ABQ4U7P8</accession>
<organism evidence="1 2">
    <name type="scientific">Methylorubrum aminovorans</name>
    <dbReference type="NCBI Taxonomy" id="269069"/>
    <lineage>
        <taxon>Bacteria</taxon>
        <taxon>Pseudomonadati</taxon>
        <taxon>Pseudomonadota</taxon>
        <taxon>Alphaproteobacteria</taxon>
        <taxon>Hyphomicrobiales</taxon>
        <taxon>Methylobacteriaceae</taxon>
        <taxon>Methylorubrum</taxon>
    </lineage>
</organism>
<evidence type="ECO:0000313" key="1">
    <source>
        <dbReference type="EMBL" id="GJE63212.1"/>
    </source>
</evidence>
<reference evidence="1" key="2">
    <citation type="submission" date="2021-08" db="EMBL/GenBank/DDBJ databases">
        <authorList>
            <person name="Tani A."/>
            <person name="Ola A."/>
            <person name="Ogura Y."/>
            <person name="Katsura K."/>
            <person name="Hayashi T."/>
        </authorList>
    </citation>
    <scope>NUCLEOTIDE SEQUENCE</scope>
    <source>
        <strain evidence="1">NBRC 15686</strain>
    </source>
</reference>
<comment type="caution">
    <text evidence="1">The sequence shown here is derived from an EMBL/GenBank/DDBJ whole genome shotgun (WGS) entry which is preliminary data.</text>
</comment>
<dbReference type="EMBL" id="BPRC01000001">
    <property type="protein sequence ID" value="GJE63212.1"/>
    <property type="molecule type" value="Genomic_DNA"/>
</dbReference>
<reference evidence="1" key="1">
    <citation type="journal article" date="2021" name="Front. Microbiol.">
        <title>Comprehensive Comparative Genomics and Phenotyping of Methylobacterium Species.</title>
        <authorList>
            <person name="Alessa O."/>
            <person name="Ogura Y."/>
            <person name="Fujitani Y."/>
            <person name="Takami H."/>
            <person name="Hayashi T."/>
            <person name="Sahin N."/>
            <person name="Tani A."/>
        </authorList>
    </citation>
    <scope>NUCLEOTIDE SEQUENCE</scope>
    <source>
        <strain evidence="1">NBRC 15686</strain>
    </source>
</reference>
<evidence type="ECO:0000313" key="2">
    <source>
        <dbReference type="Proteomes" id="UP001055039"/>
    </source>
</evidence>
<gene>
    <name evidence="1" type="ORF">LNAOJCKE_0406</name>
</gene>
<name>A0ABQ4U7P8_9HYPH</name>
<proteinExistence type="predicted"/>
<keyword evidence="2" id="KW-1185">Reference proteome</keyword>
<protein>
    <submittedName>
        <fullName evidence="1">Uncharacterized protein</fullName>
    </submittedName>
</protein>
<dbReference type="Proteomes" id="UP001055039">
    <property type="component" value="Unassembled WGS sequence"/>
</dbReference>